<dbReference type="AlphaFoldDB" id="A0A5D3YF67"/>
<accession>A0A5D3YF67</accession>
<gene>
    <name evidence="1" type="ORF">BCL69_103337</name>
</gene>
<dbReference type="Proteomes" id="UP000324176">
    <property type="component" value="Unassembled WGS sequence"/>
</dbReference>
<proteinExistence type="predicted"/>
<evidence type="ECO:0000313" key="1">
    <source>
        <dbReference type="EMBL" id="TYP86111.1"/>
    </source>
</evidence>
<protein>
    <submittedName>
        <fullName evidence="1">Uncharacterized protein</fullName>
    </submittedName>
</protein>
<sequence>MLATIQNGAYMKPHLEAHCRYDVVRESTDNQSIFRKQEMTGSLHETAAHIFP</sequence>
<name>A0A5D3YF67_9PROT</name>
<reference evidence="1 2" key="1">
    <citation type="submission" date="2019-07" db="EMBL/GenBank/DDBJ databases">
        <title>Active sludge and wastewater microbial communities from Klosterneuburg, Austria.</title>
        <authorList>
            <person name="Wagner M."/>
        </authorList>
    </citation>
    <scope>NUCLEOTIDE SEQUENCE [LARGE SCALE GENOMIC DNA]</scope>
    <source>
        <strain evidence="1 2">Nm2</strain>
    </source>
</reference>
<dbReference type="EMBL" id="VNHT01000033">
    <property type="protein sequence ID" value="TYP86111.1"/>
    <property type="molecule type" value="Genomic_DNA"/>
</dbReference>
<evidence type="ECO:0000313" key="2">
    <source>
        <dbReference type="Proteomes" id="UP000324176"/>
    </source>
</evidence>
<organism evidence="1 2">
    <name type="scientific">Nitrosomonas communis</name>
    <dbReference type="NCBI Taxonomy" id="44574"/>
    <lineage>
        <taxon>Bacteria</taxon>
        <taxon>Pseudomonadati</taxon>
        <taxon>Pseudomonadota</taxon>
        <taxon>Betaproteobacteria</taxon>
        <taxon>Nitrosomonadales</taxon>
        <taxon>Nitrosomonadaceae</taxon>
        <taxon>Nitrosomonas</taxon>
    </lineage>
</organism>
<comment type="caution">
    <text evidence="1">The sequence shown here is derived from an EMBL/GenBank/DDBJ whole genome shotgun (WGS) entry which is preliminary data.</text>
</comment>